<feature type="region of interest" description="Disordered" evidence="1">
    <location>
        <begin position="137"/>
        <end position="173"/>
    </location>
</feature>
<feature type="region of interest" description="Disordered" evidence="1">
    <location>
        <begin position="255"/>
        <end position="353"/>
    </location>
</feature>
<dbReference type="RefSeq" id="XP_040657851.1">
    <property type="nucleotide sequence ID" value="XM_040802818.1"/>
</dbReference>
<accession>A0A151GN16</accession>
<dbReference type="Proteomes" id="UP000076580">
    <property type="component" value="Chromosome 02"/>
</dbReference>
<dbReference type="AlphaFoldDB" id="A0A151GN16"/>
<gene>
    <name evidence="2" type="ORF">DCS_05515</name>
</gene>
<evidence type="ECO:0000256" key="1">
    <source>
        <dbReference type="SAM" id="MobiDB-lite"/>
    </source>
</evidence>
<keyword evidence="3" id="KW-1185">Reference proteome</keyword>
<comment type="caution">
    <text evidence="2">The sequence shown here is derived from an EMBL/GenBank/DDBJ whole genome shotgun (WGS) entry which is preliminary data.</text>
</comment>
<reference evidence="2 3" key="1">
    <citation type="journal article" date="2016" name="Sci. Rep.">
        <title>Insights into Adaptations to a Near-Obligate Nematode Endoparasitic Lifestyle from the Finished Genome of Drechmeria coniospora.</title>
        <authorList>
            <person name="Zhang L."/>
            <person name="Zhou Z."/>
            <person name="Guo Q."/>
            <person name="Fokkens L."/>
            <person name="Miskei M."/>
            <person name="Pocsi I."/>
            <person name="Zhang W."/>
            <person name="Chen M."/>
            <person name="Wang L."/>
            <person name="Sun Y."/>
            <person name="Donzelli B.G."/>
            <person name="Gibson D.M."/>
            <person name="Nelson D.R."/>
            <person name="Luo J.G."/>
            <person name="Rep M."/>
            <person name="Liu H."/>
            <person name="Yang S."/>
            <person name="Wang J."/>
            <person name="Krasnoff S.B."/>
            <person name="Xu Y."/>
            <person name="Molnar I."/>
            <person name="Lin M."/>
        </authorList>
    </citation>
    <scope>NUCLEOTIDE SEQUENCE [LARGE SCALE GENOMIC DNA]</scope>
    <source>
        <strain evidence="2 3">ARSEF 6962</strain>
    </source>
</reference>
<dbReference type="InterPro" id="IPR036609">
    <property type="entry name" value="LCCL_sf"/>
</dbReference>
<feature type="compositionally biased region" description="Basic and acidic residues" evidence="1">
    <location>
        <begin position="290"/>
        <end position="302"/>
    </location>
</feature>
<dbReference type="Pfam" id="PF08642">
    <property type="entry name" value="Rxt3"/>
    <property type="match status" value="1"/>
</dbReference>
<dbReference type="Gene3D" id="2.170.130.20">
    <property type="entry name" value="LCCL-like domain"/>
    <property type="match status" value="1"/>
</dbReference>
<evidence type="ECO:0008006" key="4">
    <source>
        <dbReference type="Google" id="ProtNLM"/>
    </source>
</evidence>
<sequence length="353" mass="38351">MAASPAAMPPKPKTTVTSKAVLDAVANRPRHHLGDFIYEAGLQPGRLLPTNPTQRGFASTPKPLPSEVIDGKENCTLTVKVPRVHLSSVAREEITSRAFLWGTDVYTDDSDVVAACIHAGWIKGEWADDVDGSMLDLDDGDRRKGRKQEQEDAAGADSEGLITSPPASGPLSIPPDRDLHVNILILPKLYSYAAMTRHGISSREFGGRFGDRQASHDGISYMIRSIRWVENGGQPQARLRGKARRERMRKAMREVTTSFGNMHGLEPSRQADGAKDRTRALVGEISPNWRQEETEQAADKTEGSGGREPSEGDKENRLRHPAHGDGPSDGKEGEAKEGEAAHGAAEKAADKDE</sequence>
<organism evidence="2 3">
    <name type="scientific">Drechmeria coniospora</name>
    <name type="common">Nematophagous fungus</name>
    <name type="synonym">Meria coniospora</name>
    <dbReference type="NCBI Taxonomy" id="98403"/>
    <lineage>
        <taxon>Eukaryota</taxon>
        <taxon>Fungi</taxon>
        <taxon>Dikarya</taxon>
        <taxon>Ascomycota</taxon>
        <taxon>Pezizomycotina</taxon>
        <taxon>Sordariomycetes</taxon>
        <taxon>Hypocreomycetidae</taxon>
        <taxon>Hypocreales</taxon>
        <taxon>Ophiocordycipitaceae</taxon>
        <taxon>Drechmeria</taxon>
    </lineage>
</organism>
<dbReference type="InterPro" id="IPR013951">
    <property type="entry name" value="Rxt3"/>
</dbReference>
<dbReference type="GeneID" id="63718158"/>
<dbReference type="STRING" id="98403.A0A151GN16"/>
<dbReference type="EMBL" id="LAYC01000002">
    <property type="protein sequence ID" value="KYK58499.1"/>
    <property type="molecule type" value="Genomic_DNA"/>
</dbReference>
<proteinExistence type="predicted"/>
<dbReference type="InParanoid" id="A0A151GN16"/>
<evidence type="ECO:0000313" key="2">
    <source>
        <dbReference type="EMBL" id="KYK58499.1"/>
    </source>
</evidence>
<evidence type="ECO:0000313" key="3">
    <source>
        <dbReference type="Proteomes" id="UP000076580"/>
    </source>
</evidence>
<protein>
    <recommendedName>
        <fullName evidence="4">Histone deacetylation protein Rxt3</fullName>
    </recommendedName>
</protein>
<dbReference type="SUPFAM" id="SSF69848">
    <property type="entry name" value="LCCL domain"/>
    <property type="match status" value="1"/>
</dbReference>
<feature type="compositionally biased region" description="Basic and acidic residues" evidence="1">
    <location>
        <begin position="308"/>
        <end position="353"/>
    </location>
</feature>
<name>A0A151GN16_DRECN</name>